<comment type="caution">
    <text evidence="1">The sequence shown here is derived from an EMBL/GenBank/DDBJ whole genome shotgun (WGS) entry which is preliminary data.</text>
</comment>
<dbReference type="AlphaFoldDB" id="A0A5J4UTZ7"/>
<protein>
    <submittedName>
        <fullName evidence="1">Uncharacterized protein</fullName>
    </submittedName>
</protein>
<accession>A0A5J4UTZ7</accession>
<dbReference type="Proteomes" id="UP000324800">
    <property type="component" value="Unassembled WGS sequence"/>
</dbReference>
<evidence type="ECO:0000313" key="2">
    <source>
        <dbReference type="Proteomes" id="UP000324800"/>
    </source>
</evidence>
<sequence length="132" mass="14994">MSAVDGGRAFRCAIVVAELMNTALDYSRYQMFEVLMVDEDGGTEVDGVYEEATGVRYALINELNQDAHQDSQHLGMDRDMHQGMIQRGIMDDGTYGYSTAQYQMLGQPGFDRQTQGLKFDMIIKEFNRRCDK</sequence>
<dbReference type="EMBL" id="SNRW01012944">
    <property type="protein sequence ID" value="KAA6373195.1"/>
    <property type="molecule type" value="Genomic_DNA"/>
</dbReference>
<organism evidence="1 2">
    <name type="scientific">Streblomastix strix</name>
    <dbReference type="NCBI Taxonomy" id="222440"/>
    <lineage>
        <taxon>Eukaryota</taxon>
        <taxon>Metamonada</taxon>
        <taxon>Preaxostyla</taxon>
        <taxon>Oxymonadida</taxon>
        <taxon>Streblomastigidae</taxon>
        <taxon>Streblomastix</taxon>
    </lineage>
</organism>
<reference evidence="1 2" key="1">
    <citation type="submission" date="2019-03" db="EMBL/GenBank/DDBJ databases">
        <title>Single cell metagenomics reveals metabolic interactions within the superorganism composed of flagellate Streblomastix strix and complex community of Bacteroidetes bacteria on its surface.</title>
        <authorList>
            <person name="Treitli S.C."/>
            <person name="Kolisko M."/>
            <person name="Husnik F."/>
            <person name="Keeling P."/>
            <person name="Hampl V."/>
        </authorList>
    </citation>
    <scope>NUCLEOTIDE SEQUENCE [LARGE SCALE GENOMIC DNA]</scope>
    <source>
        <strain evidence="1">ST1C</strain>
    </source>
</reference>
<evidence type="ECO:0000313" key="1">
    <source>
        <dbReference type="EMBL" id="KAA6373195.1"/>
    </source>
</evidence>
<proteinExistence type="predicted"/>
<gene>
    <name evidence="1" type="ORF">EZS28_031278</name>
</gene>
<name>A0A5J4UTZ7_9EUKA</name>